<feature type="domain" description="CHHC U11-48K-type" evidence="4">
    <location>
        <begin position="7"/>
        <end position="34"/>
    </location>
</feature>
<accession>A0A195B0H5</accession>
<evidence type="ECO:0000256" key="3">
    <source>
        <dbReference type="ARBA" id="ARBA00022833"/>
    </source>
</evidence>
<dbReference type="Proteomes" id="UP000078540">
    <property type="component" value="Unassembled WGS sequence"/>
</dbReference>
<dbReference type="InterPro" id="IPR036236">
    <property type="entry name" value="Znf_C2H2_sf"/>
</dbReference>
<dbReference type="SUPFAM" id="SSF57667">
    <property type="entry name" value="beta-beta-alpha zinc fingers"/>
    <property type="match status" value="1"/>
</dbReference>
<reference evidence="5 6" key="1">
    <citation type="submission" date="2015-09" db="EMBL/GenBank/DDBJ databases">
        <title>Atta colombica WGS genome.</title>
        <authorList>
            <person name="Nygaard S."/>
            <person name="Hu H."/>
            <person name="Boomsma J."/>
            <person name="Zhang G."/>
        </authorList>
    </citation>
    <scope>NUCLEOTIDE SEQUENCE [LARGE SCALE GENOMIC DNA]</scope>
    <source>
        <strain evidence="5">Treedump-2</strain>
        <tissue evidence="5">Whole body</tissue>
    </source>
</reference>
<evidence type="ECO:0000256" key="1">
    <source>
        <dbReference type="ARBA" id="ARBA00022723"/>
    </source>
</evidence>
<dbReference type="STRING" id="520822.A0A195B0H5"/>
<keyword evidence="2" id="KW-0863">Zinc-finger</keyword>
<evidence type="ECO:0000259" key="4">
    <source>
        <dbReference type="PROSITE" id="PS51800"/>
    </source>
</evidence>
<evidence type="ECO:0000313" key="6">
    <source>
        <dbReference type="Proteomes" id="UP000078540"/>
    </source>
</evidence>
<dbReference type="PROSITE" id="PS51800">
    <property type="entry name" value="ZF_CHHC_U11_48K"/>
    <property type="match status" value="1"/>
</dbReference>
<protein>
    <recommendedName>
        <fullName evidence="4">CHHC U11-48K-type domain-containing protein</fullName>
    </recommendedName>
</protein>
<evidence type="ECO:0000256" key="2">
    <source>
        <dbReference type="ARBA" id="ARBA00022771"/>
    </source>
</evidence>
<dbReference type="GO" id="GO:0008270">
    <property type="term" value="F:zinc ion binding"/>
    <property type="evidence" value="ECO:0007669"/>
    <property type="project" value="UniProtKB-KW"/>
</dbReference>
<keyword evidence="6" id="KW-1185">Reference proteome</keyword>
<gene>
    <name evidence="5" type="ORF">ALC53_11808</name>
</gene>
<dbReference type="AlphaFoldDB" id="A0A195B0H5"/>
<dbReference type="Pfam" id="PF05253">
    <property type="entry name" value="zf-U11-48K"/>
    <property type="match status" value="1"/>
</dbReference>
<keyword evidence="1" id="KW-0479">Metal-binding</keyword>
<organism evidence="5 6">
    <name type="scientific">Atta colombica</name>
    <dbReference type="NCBI Taxonomy" id="520822"/>
    <lineage>
        <taxon>Eukaryota</taxon>
        <taxon>Metazoa</taxon>
        <taxon>Ecdysozoa</taxon>
        <taxon>Arthropoda</taxon>
        <taxon>Hexapoda</taxon>
        <taxon>Insecta</taxon>
        <taxon>Pterygota</taxon>
        <taxon>Neoptera</taxon>
        <taxon>Endopterygota</taxon>
        <taxon>Hymenoptera</taxon>
        <taxon>Apocrita</taxon>
        <taxon>Aculeata</taxon>
        <taxon>Formicoidea</taxon>
        <taxon>Formicidae</taxon>
        <taxon>Myrmicinae</taxon>
        <taxon>Atta</taxon>
    </lineage>
</organism>
<evidence type="ECO:0000313" key="5">
    <source>
        <dbReference type="EMBL" id="KYM77797.1"/>
    </source>
</evidence>
<name>A0A195B0H5_9HYME</name>
<dbReference type="InterPro" id="IPR022776">
    <property type="entry name" value="TRM13/UPF0224_CHHC_Znf_dom"/>
</dbReference>
<keyword evidence="3" id="KW-0862">Zinc</keyword>
<dbReference type="EMBL" id="KQ976692">
    <property type="protein sequence ID" value="KYM77797.1"/>
    <property type="molecule type" value="Genomic_DNA"/>
</dbReference>
<sequence length="411" mass="46974">MADADIIVSCPYNPAHRIRRYKFMNHISKCKKYNKKENMVECPLDKTHIVDQNLLREHIEMCSSIGRVADMDIGIIEVKDPDPPVAGGSFDENWEEDPEVPRYDPMEVSAKKPVIRCVSGLSKAEKKKFRDNERRRIANLKGFHSMSAVLESMTVTHEAPLHPLRPPRYYATVSSEDTAASQAIAASQAAETSTGILQKDFDEMKIHEDKKHDYNDDHAGARTTFHNSSFHRMLYDELAPKDDEIKQLEQSLCNIDSAISLKDYFQQVTRENGNFSISNRNQKEKKTKVESKKTEMDATSELFNIDMKKARDECIANTSSASNERVTDTLLALLKNESNAKERSMNDTVETDQIIKNFDEKGPILDEIFNQFTERLAYLNDIQNTAAMESARVSQQLKDLKELRDQMALRK</sequence>
<proteinExistence type="predicted"/>